<sequence length="106" mass="11751">MGMPGYYRGAMRHQWNVAFQSFLNIGVGVIPSALQACTHRSWHCQCAHFDASVAVAKEQQGLPQWNHSCHQCSIMLHNKLNHIGTTGIGLLCPLARYRGSTITFAL</sequence>
<dbReference type="AlphaFoldDB" id="A0A1B8Y2Y5"/>
<gene>
    <name evidence="1" type="ORF">XENTR_v90027304mg</name>
</gene>
<accession>A0A1B8Y2Y5</accession>
<reference evidence="1" key="2">
    <citation type="journal article" date="2010" name="Science">
        <title>The genome of the Western clawed frog Xenopus tropicalis.</title>
        <authorList>
            <person name="Hellsten U."/>
            <person name="Harland R.M."/>
            <person name="Gilchrist M.J."/>
            <person name="Hendrix D."/>
            <person name="Jurka J."/>
            <person name="Kapitonov V."/>
            <person name="Ovcharenko I."/>
            <person name="Putnam N.H."/>
            <person name="Shu S."/>
            <person name="Taher L."/>
            <person name="Blitz I.L."/>
            <person name="Blumberg B."/>
            <person name="Dichmann D.S."/>
            <person name="Dubchak I."/>
            <person name="Amaya E."/>
            <person name="Detter J.C."/>
            <person name="Fletcher R."/>
            <person name="Gerhard D.S."/>
            <person name="Goodstein D."/>
            <person name="Graves T."/>
            <person name="Grigoriev I.V."/>
            <person name="Grimwood J."/>
            <person name="Kawashima T."/>
            <person name="Lindquist E."/>
            <person name="Lucas S.M."/>
            <person name="Mead P.E."/>
            <person name="Mitros T."/>
            <person name="Ogino H."/>
            <person name="Ohta Y."/>
            <person name="Poliakov A.V."/>
            <person name="Pollet N."/>
            <person name="Robert J."/>
            <person name="Salamov A."/>
            <person name="Sater A.K."/>
            <person name="Schmutz J."/>
            <person name="Terry A."/>
            <person name="Vize P.D."/>
            <person name="Warren W.C."/>
            <person name="Wells D."/>
            <person name="Wills A."/>
            <person name="Wilson R.K."/>
            <person name="Zimmerman L.B."/>
            <person name="Zorn A.M."/>
            <person name="Grainger R."/>
            <person name="Grammer T."/>
            <person name="Khokha M.K."/>
            <person name="Richardson P.M."/>
            <person name="Rokhsar D.S."/>
        </authorList>
    </citation>
    <scope>NUCLEOTIDE SEQUENCE [LARGE SCALE GENOMIC DNA]</scope>
    <source>
        <strain evidence="1">Nigerian</strain>
    </source>
</reference>
<reference evidence="1" key="3">
    <citation type="submission" date="2016-05" db="EMBL/GenBank/DDBJ databases">
        <title>WGS assembly of Xenopus tropicalis.</title>
        <authorList>
            <person name="Sessions A."/>
            <person name="Jenkins J."/>
            <person name="Mitros T."/>
            <person name="Lyons J.T."/>
            <person name="Dichmann D.S."/>
            <person name="Robert J."/>
            <person name="Harland R.M."/>
            <person name="Rokhsar D.S."/>
        </authorList>
    </citation>
    <scope>NUCLEOTIDE SEQUENCE</scope>
    <source>
        <strain evidence="1">Nigerian</strain>
    </source>
</reference>
<evidence type="ECO:0000313" key="1">
    <source>
        <dbReference type="EMBL" id="OCA17296.1"/>
    </source>
</evidence>
<reference evidence="1" key="1">
    <citation type="submission" date="2009-11" db="EMBL/GenBank/DDBJ databases">
        <authorList>
            <consortium name="US DOE Joint Genome Institute (JGI-PGF)"/>
            <person name="Ottilar R."/>
            <person name="Schmutz J."/>
            <person name="Salamov A."/>
            <person name="Cheng J.F."/>
            <person name="Lucas S."/>
            <person name="Pitluck S."/>
            <person name="Gundlach H."/>
            <person name="Guo Y."/>
            <person name="Haberer G."/>
            <person name="Nasrallah J."/>
            <person name="Mayer K.F.X."/>
            <person name="van de Peer Y."/>
            <person name="Weigel D."/>
            <person name="Grigoriev I.V."/>
        </authorList>
    </citation>
    <scope>NUCLEOTIDE SEQUENCE</scope>
    <source>
        <strain evidence="1">Nigerian</strain>
    </source>
</reference>
<protein>
    <submittedName>
        <fullName evidence="1">Uncharacterized protein</fullName>
    </submittedName>
</protein>
<proteinExistence type="predicted"/>
<dbReference type="EMBL" id="KV460509">
    <property type="protein sequence ID" value="OCA17296.1"/>
    <property type="molecule type" value="Genomic_DNA"/>
</dbReference>
<organism evidence="1">
    <name type="scientific">Xenopus tropicalis</name>
    <name type="common">Western clawed frog</name>
    <name type="synonym">Silurana tropicalis</name>
    <dbReference type="NCBI Taxonomy" id="8364"/>
    <lineage>
        <taxon>Eukaryota</taxon>
        <taxon>Metazoa</taxon>
        <taxon>Chordata</taxon>
        <taxon>Craniata</taxon>
        <taxon>Vertebrata</taxon>
        <taxon>Euteleostomi</taxon>
        <taxon>Amphibia</taxon>
        <taxon>Batrachia</taxon>
        <taxon>Anura</taxon>
        <taxon>Pipoidea</taxon>
        <taxon>Pipidae</taxon>
        <taxon>Xenopodinae</taxon>
        <taxon>Xenopus</taxon>
        <taxon>Silurana</taxon>
    </lineage>
</organism>
<name>A0A1B8Y2Y5_XENTR</name>